<protein>
    <submittedName>
        <fullName evidence="2">Uncharacterized protein</fullName>
    </submittedName>
</protein>
<gene>
    <name evidence="2" type="ORF">HPP92_024996</name>
</gene>
<dbReference type="Proteomes" id="UP000639772">
    <property type="component" value="Unassembled WGS sequence"/>
</dbReference>
<proteinExistence type="predicted"/>
<sequence>MNQTFPSKSLPDKSIIDLIFNLVHILQSPNLHNNWRLPYPCIANGTHHLGRINDRIATITTIVDKKPLPAKDKDALYTTGARPTNLLPPPSKGAQLS</sequence>
<accession>A0A835PLE3</accession>
<reference evidence="2 3" key="1">
    <citation type="journal article" date="2020" name="Nat. Food">
        <title>A phased Vanilla planifolia genome enables genetic improvement of flavour and production.</title>
        <authorList>
            <person name="Hasing T."/>
            <person name="Tang H."/>
            <person name="Brym M."/>
            <person name="Khazi F."/>
            <person name="Huang T."/>
            <person name="Chambers A.H."/>
        </authorList>
    </citation>
    <scope>NUCLEOTIDE SEQUENCE [LARGE SCALE GENOMIC DNA]</scope>
    <source>
        <tissue evidence="2">Leaf</tissue>
    </source>
</reference>
<organism evidence="2 3">
    <name type="scientific">Vanilla planifolia</name>
    <name type="common">Vanilla</name>
    <dbReference type="NCBI Taxonomy" id="51239"/>
    <lineage>
        <taxon>Eukaryota</taxon>
        <taxon>Viridiplantae</taxon>
        <taxon>Streptophyta</taxon>
        <taxon>Embryophyta</taxon>
        <taxon>Tracheophyta</taxon>
        <taxon>Spermatophyta</taxon>
        <taxon>Magnoliopsida</taxon>
        <taxon>Liliopsida</taxon>
        <taxon>Asparagales</taxon>
        <taxon>Orchidaceae</taxon>
        <taxon>Vanilloideae</taxon>
        <taxon>Vanilleae</taxon>
        <taxon>Vanilla</taxon>
    </lineage>
</organism>
<evidence type="ECO:0000313" key="3">
    <source>
        <dbReference type="Proteomes" id="UP000639772"/>
    </source>
</evidence>
<feature type="region of interest" description="Disordered" evidence="1">
    <location>
        <begin position="74"/>
        <end position="97"/>
    </location>
</feature>
<name>A0A835PLE3_VANPL</name>
<dbReference type="EMBL" id="JADCNM010000014">
    <property type="protein sequence ID" value="KAG0453692.1"/>
    <property type="molecule type" value="Genomic_DNA"/>
</dbReference>
<dbReference type="AlphaFoldDB" id="A0A835PLE3"/>
<comment type="caution">
    <text evidence="2">The sequence shown here is derived from an EMBL/GenBank/DDBJ whole genome shotgun (WGS) entry which is preliminary data.</text>
</comment>
<evidence type="ECO:0000313" key="2">
    <source>
        <dbReference type="EMBL" id="KAG0453692.1"/>
    </source>
</evidence>
<evidence type="ECO:0000256" key="1">
    <source>
        <dbReference type="SAM" id="MobiDB-lite"/>
    </source>
</evidence>